<dbReference type="PATRIC" id="fig|251221.4.peg.1649"/>
<dbReference type="InterPro" id="IPR038717">
    <property type="entry name" value="Tc1-like_DDE_dom"/>
</dbReference>
<evidence type="ECO:0000313" key="4">
    <source>
        <dbReference type="Proteomes" id="UP000000557"/>
    </source>
</evidence>
<accession>Q7M7H5</accession>
<keyword evidence="4" id="KW-1185">Reference proteome</keyword>
<evidence type="ECO:0000313" key="3">
    <source>
        <dbReference type="EMBL" id="BAC92017.1"/>
    </source>
</evidence>
<reference evidence="2 4" key="1">
    <citation type="journal article" date="2003" name="DNA Res.">
        <title>Complete genome structure of Gloeobacter violaceus PCC 7421, a cyanobacterium that lacks thylakoids.</title>
        <authorList>
            <person name="Nakamura Y."/>
            <person name="Kaneko T."/>
            <person name="Sato S."/>
            <person name="Mimuro M."/>
            <person name="Miyashita H."/>
            <person name="Tsuchiya T."/>
            <person name="Sasamoto S."/>
            <person name="Watanabe A."/>
            <person name="Kawashima K."/>
            <person name="Kishida Y."/>
            <person name="Kiyokawa C."/>
            <person name="Kohara M."/>
            <person name="Matsumoto M."/>
            <person name="Matsuno A."/>
            <person name="Nakazaki N."/>
            <person name="Shimpo S."/>
            <person name="Takeuchi C."/>
            <person name="Yamada M."/>
            <person name="Tabata S."/>
        </authorList>
    </citation>
    <scope>NUCLEOTIDE SEQUENCE [LARGE SCALE GENOMIC DNA]</scope>
    <source>
        <strain evidence="4">ATCC 29082 / PCC 7421</strain>
        <strain evidence="2">PCC 7421</strain>
    </source>
</reference>
<proteinExistence type="predicted"/>
<dbReference type="PANTHER" id="PTHR46564">
    <property type="entry name" value="TRANSPOSASE"/>
    <property type="match status" value="1"/>
</dbReference>
<dbReference type="EMBL" id="BA000045">
    <property type="protein sequence ID" value="BAC89552.1"/>
    <property type="molecule type" value="Genomic_DNA"/>
</dbReference>
<dbReference type="KEGG" id="gvi:gll1611"/>
<gene>
    <name evidence="2" type="ordered locus">gll1611</name>
    <name evidence="3" type="ordered locus">glr4076</name>
</gene>
<dbReference type="Pfam" id="PF13358">
    <property type="entry name" value="DDE_3"/>
    <property type="match status" value="1"/>
</dbReference>
<dbReference type="InParanoid" id="Q7M7H5"/>
<dbReference type="Gene3D" id="3.30.420.10">
    <property type="entry name" value="Ribonuclease H-like superfamily/Ribonuclease H"/>
    <property type="match status" value="1"/>
</dbReference>
<dbReference type="InterPro" id="IPR036397">
    <property type="entry name" value="RNaseH_sf"/>
</dbReference>
<evidence type="ECO:0000313" key="2">
    <source>
        <dbReference type="EMBL" id="BAC89552.1"/>
    </source>
</evidence>
<dbReference type="PANTHER" id="PTHR46564:SF1">
    <property type="entry name" value="TRANSPOSASE"/>
    <property type="match status" value="1"/>
</dbReference>
<dbReference type="Proteomes" id="UP000000557">
    <property type="component" value="Chromosome"/>
</dbReference>
<dbReference type="KEGG" id="gvi:glr4076"/>
<name>Q7M7H5_GLOVI</name>
<organism evidence="2 4">
    <name type="scientific">Gloeobacter violaceus (strain ATCC 29082 / PCC 7421)</name>
    <dbReference type="NCBI Taxonomy" id="251221"/>
    <lineage>
        <taxon>Bacteria</taxon>
        <taxon>Bacillati</taxon>
        <taxon>Cyanobacteriota</taxon>
        <taxon>Cyanophyceae</taxon>
        <taxon>Gloeobacterales</taxon>
        <taxon>Gloeobacteraceae</taxon>
        <taxon>Gloeobacter</taxon>
    </lineage>
</organism>
<dbReference type="EnsemblBacteria" id="BAC89552">
    <property type="protein sequence ID" value="BAC89552"/>
    <property type="gene ID" value="BAC89552"/>
</dbReference>
<dbReference type="NCBIfam" id="NF033545">
    <property type="entry name" value="transpos_IS630"/>
    <property type="match status" value="1"/>
</dbReference>
<dbReference type="InterPro" id="IPR047655">
    <property type="entry name" value="Transpos_IS630-like"/>
</dbReference>
<dbReference type="eggNOG" id="COG3335">
    <property type="taxonomic scope" value="Bacteria"/>
</dbReference>
<dbReference type="OrthoDB" id="427021at2"/>
<dbReference type="STRING" id="251221.gene:10759101"/>
<dbReference type="EMBL" id="BA000045">
    <property type="protein sequence ID" value="BAC92017.1"/>
    <property type="molecule type" value="Genomic_DNA"/>
</dbReference>
<protein>
    <submittedName>
        <fullName evidence="2">Gll1611 protein</fullName>
    </submittedName>
    <submittedName>
        <fullName evidence="3">Glr4076 protein</fullName>
    </submittedName>
</protein>
<dbReference type="HOGENOM" id="CLU_056788_10_1_3"/>
<dbReference type="GO" id="GO:0003676">
    <property type="term" value="F:nucleic acid binding"/>
    <property type="evidence" value="ECO:0007669"/>
    <property type="project" value="InterPro"/>
</dbReference>
<reference evidence="2" key="2">
    <citation type="journal article" date="2003" name="DNA Res.">
        <title>Complete genome structure of Gloeobacter violaceus PCC 7421, a cyanobacterium that lacks thylakoids (supplement).</title>
        <authorList>
            <person name="Nakamura Y."/>
            <person name="Kaneko T."/>
            <person name="Sato S."/>
            <person name="Mimuro M."/>
            <person name="Miyashita H."/>
            <person name="Tsuchiya T."/>
            <person name="Sasamoto S."/>
            <person name="Watanabe A."/>
            <person name="Kawashima K."/>
            <person name="Kishida Y."/>
            <person name="Kiyokawa C."/>
            <person name="Kohara M."/>
            <person name="Matsumoto M."/>
            <person name="Matsuno A."/>
            <person name="Nakazaki N."/>
            <person name="Shimpo S."/>
            <person name="Takeuchi C."/>
            <person name="Yamada M."/>
            <person name="Tabata S."/>
        </authorList>
    </citation>
    <scope>NUCLEOTIDE SEQUENCE</scope>
    <source>
        <strain evidence="2">PCC 7421</strain>
    </source>
</reference>
<dbReference type="AlphaFoldDB" id="Q7M7H5"/>
<sequence length="152" mass="17158">MYVDQSGMDERDDYGYGWSPLGERFYGLKAGRRQGRINMIAGYRAGQLIAPFTVEGACNRTVFEIWLESCLIPVLQPGEWVILDNATFDHGGRIAALIEAAGAHVLYLPPYSPDLNRIEKCWAWLKSRIRKRLRDCGHLRNAMDAVLKQAAS</sequence>
<feature type="domain" description="Tc1-like transposase DDE" evidence="1">
    <location>
        <begin position="2"/>
        <end position="132"/>
    </location>
</feature>
<dbReference type="EnsemblBacteria" id="BAC92017">
    <property type="protein sequence ID" value="BAC92017"/>
    <property type="gene ID" value="BAC92017"/>
</dbReference>
<evidence type="ECO:0000259" key="1">
    <source>
        <dbReference type="Pfam" id="PF13358"/>
    </source>
</evidence>